<dbReference type="RefSeq" id="WP_380795313.1">
    <property type="nucleotide sequence ID" value="NZ_JBHRVU010000004.1"/>
</dbReference>
<keyword evidence="9" id="KW-1185">Reference proteome</keyword>
<keyword evidence="5 8" id="KW-0418">Kinase</keyword>
<keyword evidence="3" id="KW-0808">Transferase</keyword>
<feature type="domain" description="Histidine kinase/HSP90-like ATPase" evidence="7">
    <location>
        <begin position="208"/>
        <end position="330"/>
    </location>
</feature>
<name>A0ABV7NH09_9SPHN</name>
<dbReference type="EMBL" id="JBHRVU010000004">
    <property type="protein sequence ID" value="MFC3441416.1"/>
    <property type="molecule type" value="Genomic_DNA"/>
</dbReference>
<gene>
    <name evidence="8" type="ORF">ACFOKF_09465</name>
</gene>
<dbReference type="SMART" id="SM00387">
    <property type="entry name" value="HATPase_c"/>
    <property type="match status" value="1"/>
</dbReference>
<dbReference type="InterPro" id="IPR050980">
    <property type="entry name" value="2C_sensor_his_kinase"/>
</dbReference>
<dbReference type="InterPro" id="IPR036890">
    <property type="entry name" value="HATPase_C_sf"/>
</dbReference>
<evidence type="ECO:0000313" key="8">
    <source>
        <dbReference type="EMBL" id="MFC3441416.1"/>
    </source>
</evidence>
<organism evidence="8 9">
    <name type="scientific">Sphingobium rhizovicinum</name>
    <dbReference type="NCBI Taxonomy" id="432308"/>
    <lineage>
        <taxon>Bacteria</taxon>
        <taxon>Pseudomonadati</taxon>
        <taxon>Pseudomonadota</taxon>
        <taxon>Alphaproteobacteria</taxon>
        <taxon>Sphingomonadales</taxon>
        <taxon>Sphingomonadaceae</taxon>
        <taxon>Sphingobium</taxon>
    </lineage>
</organism>
<dbReference type="Gene3D" id="3.30.565.10">
    <property type="entry name" value="Histidine kinase-like ATPase, C-terminal domain"/>
    <property type="match status" value="1"/>
</dbReference>
<evidence type="ECO:0000256" key="3">
    <source>
        <dbReference type="ARBA" id="ARBA00022679"/>
    </source>
</evidence>
<dbReference type="GO" id="GO:0016301">
    <property type="term" value="F:kinase activity"/>
    <property type="evidence" value="ECO:0007669"/>
    <property type="project" value="UniProtKB-KW"/>
</dbReference>
<evidence type="ECO:0000256" key="4">
    <source>
        <dbReference type="ARBA" id="ARBA00022741"/>
    </source>
</evidence>
<keyword evidence="6" id="KW-0067">ATP-binding</keyword>
<sequence length="330" mass="36588">MKFTDGAIINLPIELRDKHRLEVYKNISTTGWGLSEFNYRYYASYMPSGDFVVIPGLAIIDDPIKPSKRFHGYSAQLTRQQVERTVSGMTLYLAQAVGGAQRDLAMLIHDLRALSNAIYSPAEEARIQLEQGDTFEARKRIETVIAAQGILKMRTDALDFAGNVLDSSGTSIIPIFRKIDKVQRCFKSLAISQGKSVTLSGNSFRKTRGHDVFELAPYTLLDNAVKYSPIGYNVDVNVSDHNDLTRLEVRSYGPKILDGERQAIFEQHVRGAAAVESKIPGTGVGLNMAKRIIEQVFGGNIVCEQINTPVQIAGVTYYETAFITTIPSFL</sequence>
<reference evidence="9" key="1">
    <citation type="journal article" date="2019" name="Int. J. Syst. Evol. Microbiol.">
        <title>The Global Catalogue of Microorganisms (GCM) 10K type strain sequencing project: providing services to taxonomists for standard genome sequencing and annotation.</title>
        <authorList>
            <consortium name="The Broad Institute Genomics Platform"/>
            <consortium name="The Broad Institute Genome Sequencing Center for Infectious Disease"/>
            <person name="Wu L."/>
            <person name="Ma J."/>
        </authorList>
    </citation>
    <scope>NUCLEOTIDE SEQUENCE [LARGE SCALE GENOMIC DNA]</scope>
    <source>
        <strain evidence="9">CCM 7491</strain>
    </source>
</reference>
<dbReference type="EC" id="2.7.13.3" evidence="2"/>
<evidence type="ECO:0000256" key="6">
    <source>
        <dbReference type="ARBA" id="ARBA00022840"/>
    </source>
</evidence>
<dbReference type="Proteomes" id="UP001595681">
    <property type="component" value="Unassembled WGS sequence"/>
</dbReference>
<evidence type="ECO:0000256" key="2">
    <source>
        <dbReference type="ARBA" id="ARBA00012438"/>
    </source>
</evidence>
<dbReference type="InterPro" id="IPR003594">
    <property type="entry name" value="HATPase_dom"/>
</dbReference>
<dbReference type="PANTHER" id="PTHR44936:SF10">
    <property type="entry name" value="SENSOR PROTEIN RSTB"/>
    <property type="match status" value="1"/>
</dbReference>
<accession>A0ABV7NH09</accession>
<evidence type="ECO:0000259" key="7">
    <source>
        <dbReference type="SMART" id="SM00387"/>
    </source>
</evidence>
<protein>
    <recommendedName>
        <fullName evidence="2">histidine kinase</fullName>
        <ecNumber evidence="2">2.7.13.3</ecNumber>
    </recommendedName>
</protein>
<keyword evidence="4" id="KW-0547">Nucleotide-binding</keyword>
<comment type="caution">
    <text evidence="8">The sequence shown here is derived from an EMBL/GenBank/DDBJ whole genome shotgun (WGS) entry which is preliminary data.</text>
</comment>
<evidence type="ECO:0000256" key="5">
    <source>
        <dbReference type="ARBA" id="ARBA00022777"/>
    </source>
</evidence>
<dbReference type="SUPFAM" id="SSF55874">
    <property type="entry name" value="ATPase domain of HSP90 chaperone/DNA topoisomerase II/histidine kinase"/>
    <property type="match status" value="1"/>
</dbReference>
<evidence type="ECO:0000313" key="9">
    <source>
        <dbReference type="Proteomes" id="UP001595681"/>
    </source>
</evidence>
<comment type="catalytic activity">
    <reaction evidence="1">
        <text>ATP + protein L-histidine = ADP + protein N-phospho-L-histidine.</text>
        <dbReference type="EC" id="2.7.13.3"/>
    </reaction>
</comment>
<dbReference type="PANTHER" id="PTHR44936">
    <property type="entry name" value="SENSOR PROTEIN CREC"/>
    <property type="match status" value="1"/>
</dbReference>
<dbReference type="Pfam" id="PF02518">
    <property type="entry name" value="HATPase_c"/>
    <property type="match status" value="1"/>
</dbReference>
<evidence type="ECO:0000256" key="1">
    <source>
        <dbReference type="ARBA" id="ARBA00000085"/>
    </source>
</evidence>
<proteinExistence type="predicted"/>